<comment type="pathway">
    <text evidence="3 9">Carbohydrate metabolism; pentose and glucuronate interconversion.</text>
</comment>
<sequence length="389" mass="44386">MKRLEQTMRWYGPDDPVSLSYIQQAGATGIVTALHHIPNGQVWTTSEINIRKKIIENNGLHWSVVESIPIHENIKTRSGNYKTYIENYKTSIKNLASQGIYTICYNFMPVLDWTRTNLEFELPNGAKALRLEIQALVAFDCFILKRPNAQTDYTKEQLEKGKIYYKNLSKKEIDTLTKTIIAGLPGAEEGYSLKQFQQALDTYQNINEYTLAENLKLFLDEIIPIAEEQGVFMAIHPDDPPFPIFGLPRVVSTSANVKRILSQTYSPYNGITFCTGSFGVRDDNNLPQMIREFGDHIHFIHLRSINRDAEGNFYEANHLEGNVPMYDVMKELIRLQQKRKKSLPMRPDHGHQILDDLHKKTNPGYTAIGRLKGLAELRGLELGIIAGMN</sequence>
<comment type="caution">
    <text evidence="10">The sequence shown here is derived from an EMBL/GenBank/DDBJ whole genome shotgun (WGS) entry which is preliminary data.</text>
</comment>
<dbReference type="RefSeq" id="WP_378320579.1">
    <property type="nucleotide sequence ID" value="NZ_JBHUHY010000013.1"/>
</dbReference>
<dbReference type="InterPro" id="IPR036237">
    <property type="entry name" value="Xyl_isomerase-like_sf"/>
</dbReference>
<reference evidence="11" key="1">
    <citation type="journal article" date="2019" name="Int. J. Syst. Evol. Microbiol.">
        <title>The Global Catalogue of Microorganisms (GCM) 10K type strain sequencing project: providing services to taxonomists for standard genome sequencing and annotation.</title>
        <authorList>
            <consortium name="The Broad Institute Genomics Platform"/>
            <consortium name="The Broad Institute Genome Sequencing Center for Infectious Disease"/>
            <person name="Wu L."/>
            <person name="Ma J."/>
        </authorList>
    </citation>
    <scope>NUCLEOTIDE SEQUENCE [LARGE SCALE GENOMIC DNA]</scope>
    <source>
        <strain evidence="11">DT92</strain>
    </source>
</reference>
<dbReference type="EC" id="4.2.1.8" evidence="5 9"/>
<dbReference type="PANTHER" id="PTHR30387">
    <property type="entry name" value="MANNONATE DEHYDRATASE"/>
    <property type="match status" value="1"/>
</dbReference>
<keyword evidence="8 9" id="KW-0456">Lyase</keyword>
<evidence type="ECO:0000313" key="10">
    <source>
        <dbReference type="EMBL" id="MFD2187577.1"/>
    </source>
</evidence>
<dbReference type="PIRSF" id="PIRSF016049">
    <property type="entry name" value="Man_dehyd"/>
    <property type="match status" value="1"/>
</dbReference>
<comment type="cofactor">
    <cofactor evidence="9">
        <name>Fe(2+)</name>
        <dbReference type="ChEBI" id="CHEBI:29033"/>
    </cofactor>
    <cofactor evidence="9">
        <name>Mn(2+)</name>
        <dbReference type="ChEBI" id="CHEBI:29035"/>
    </cofactor>
</comment>
<dbReference type="EMBL" id="JBHUHY010000013">
    <property type="protein sequence ID" value="MFD2187577.1"/>
    <property type="molecule type" value="Genomic_DNA"/>
</dbReference>
<evidence type="ECO:0000256" key="5">
    <source>
        <dbReference type="ARBA" id="ARBA00012927"/>
    </source>
</evidence>
<accession>A0ABW5B065</accession>
<name>A0ABW5B065_9FLAO</name>
<dbReference type="Gene3D" id="3.20.20.150">
    <property type="entry name" value="Divalent-metal-dependent TIM barrel enzymes"/>
    <property type="match status" value="1"/>
</dbReference>
<dbReference type="NCBIfam" id="NF003027">
    <property type="entry name" value="PRK03906.1"/>
    <property type="match status" value="1"/>
</dbReference>
<comment type="similarity">
    <text evidence="4 9">Belongs to the mannonate dehydratase family.</text>
</comment>
<keyword evidence="7 9" id="KW-0464">Manganese</keyword>
<gene>
    <name evidence="9 10" type="primary">uxuA</name>
    <name evidence="10" type="ORF">ACFSJT_12320</name>
</gene>
<evidence type="ECO:0000256" key="1">
    <source>
        <dbReference type="ARBA" id="ARBA00001794"/>
    </source>
</evidence>
<dbReference type="PANTHER" id="PTHR30387:SF2">
    <property type="entry name" value="MANNONATE DEHYDRATASE"/>
    <property type="match status" value="1"/>
</dbReference>
<evidence type="ECO:0000256" key="3">
    <source>
        <dbReference type="ARBA" id="ARBA00004892"/>
    </source>
</evidence>
<evidence type="ECO:0000256" key="2">
    <source>
        <dbReference type="ARBA" id="ARBA00002713"/>
    </source>
</evidence>
<dbReference type="GO" id="GO:0008927">
    <property type="term" value="F:mannonate dehydratase activity"/>
    <property type="evidence" value="ECO:0007669"/>
    <property type="project" value="UniProtKB-EC"/>
</dbReference>
<comment type="function">
    <text evidence="2 9">Catalyzes the dehydration of D-mannonate.</text>
</comment>
<proteinExistence type="inferred from homology"/>
<dbReference type="SUPFAM" id="SSF51658">
    <property type="entry name" value="Xylose isomerase-like"/>
    <property type="match status" value="1"/>
</dbReference>
<dbReference type="HAMAP" id="MF_00106">
    <property type="entry name" value="UxuA"/>
    <property type="match status" value="1"/>
</dbReference>
<dbReference type="Proteomes" id="UP001597344">
    <property type="component" value="Unassembled WGS sequence"/>
</dbReference>
<evidence type="ECO:0000256" key="7">
    <source>
        <dbReference type="ARBA" id="ARBA00023211"/>
    </source>
</evidence>
<keyword evidence="6 9" id="KW-0408">Iron</keyword>
<protein>
    <recommendedName>
        <fullName evidence="5 9">Mannonate dehydratase</fullName>
        <ecNumber evidence="5 9">4.2.1.8</ecNumber>
    </recommendedName>
    <alternativeName>
        <fullName evidence="9">D-mannonate hydro-lyase</fullName>
    </alternativeName>
</protein>
<evidence type="ECO:0000313" key="11">
    <source>
        <dbReference type="Proteomes" id="UP001597344"/>
    </source>
</evidence>
<evidence type="ECO:0000256" key="9">
    <source>
        <dbReference type="HAMAP-Rule" id="MF_00106"/>
    </source>
</evidence>
<keyword evidence="11" id="KW-1185">Reference proteome</keyword>
<comment type="catalytic activity">
    <reaction evidence="1 9">
        <text>D-mannonate = 2-dehydro-3-deoxy-D-gluconate + H2O</text>
        <dbReference type="Rhea" id="RHEA:20097"/>
        <dbReference type="ChEBI" id="CHEBI:15377"/>
        <dbReference type="ChEBI" id="CHEBI:17767"/>
        <dbReference type="ChEBI" id="CHEBI:57990"/>
        <dbReference type="EC" id="4.2.1.8"/>
    </reaction>
</comment>
<organism evidence="10 11">
    <name type="scientific">Aquimarina celericrescens</name>
    <dbReference type="NCBI Taxonomy" id="1964542"/>
    <lineage>
        <taxon>Bacteria</taxon>
        <taxon>Pseudomonadati</taxon>
        <taxon>Bacteroidota</taxon>
        <taxon>Flavobacteriia</taxon>
        <taxon>Flavobacteriales</taxon>
        <taxon>Flavobacteriaceae</taxon>
        <taxon>Aquimarina</taxon>
    </lineage>
</organism>
<dbReference type="Pfam" id="PF03786">
    <property type="entry name" value="UxuA"/>
    <property type="match status" value="1"/>
</dbReference>
<evidence type="ECO:0000256" key="8">
    <source>
        <dbReference type="ARBA" id="ARBA00023239"/>
    </source>
</evidence>
<dbReference type="NCBIfam" id="TIGR00695">
    <property type="entry name" value="uxuA"/>
    <property type="match status" value="1"/>
</dbReference>
<evidence type="ECO:0000256" key="4">
    <source>
        <dbReference type="ARBA" id="ARBA00007389"/>
    </source>
</evidence>
<dbReference type="InterPro" id="IPR004628">
    <property type="entry name" value="Man_deHydtase"/>
</dbReference>
<evidence type="ECO:0000256" key="6">
    <source>
        <dbReference type="ARBA" id="ARBA00023004"/>
    </source>
</evidence>